<evidence type="ECO:0000313" key="2">
    <source>
        <dbReference type="WBParaSite" id="RSKR_0000014600.1"/>
    </source>
</evidence>
<sequence>MPGSCNCPQQPPMATPCFQASCSQQEPCLNSLCSQQDPCQQNPCSQQDPCQKNPCSQQNPCQQSPCSQQNPCNNSPCQNTPVFQAQQSFPAQAIFQAAPSSYNIQPQYQQTQFQQPCSSNLVDSPNQATQVILPEILTPPPVLLRPSMPSYVGPSKDYEDESYKNHVNLNEIKADNNAYNNQAPTAYAPPNAVLIEPAYQTQMAPESTEQYKDVALDKVFGKREMLLESIKNKKTHSIADTNNFQSLCNDPKLAKLMAQNIVTDITVSKLLISDALTLTYNNTKFDIICAIGDFSYSILARQYCEATRDKVTCFAFI</sequence>
<dbReference type="Proteomes" id="UP000095286">
    <property type="component" value="Unplaced"/>
</dbReference>
<protein>
    <submittedName>
        <fullName evidence="2">Ground-like domain-containing protein</fullName>
    </submittedName>
</protein>
<evidence type="ECO:0000313" key="1">
    <source>
        <dbReference type="Proteomes" id="UP000095286"/>
    </source>
</evidence>
<proteinExistence type="predicted"/>
<organism evidence="1 2">
    <name type="scientific">Rhabditophanes sp. KR3021</name>
    <dbReference type="NCBI Taxonomy" id="114890"/>
    <lineage>
        <taxon>Eukaryota</taxon>
        <taxon>Metazoa</taxon>
        <taxon>Ecdysozoa</taxon>
        <taxon>Nematoda</taxon>
        <taxon>Chromadorea</taxon>
        <taxon>Rhabditida</taxon>
        <taxon>Tylenchina</taxon>
        <taxon>Panagrolaimomorpha</taxon>
        <taxon>Strongyloidoidea</taxon>
        <taxon>Alloionematidae</taxon>
        <taxon>Rhabditophanes</taxon>
    </lineage>
</organism>
<name>A0AC35TFZ5_9BILA</name>
<accession>A0AC35TFZ5</accession>
<reference evidence="2" key="1">
    <citation type="submission" date="2016-11" db="UniProtKB">
        <authorList>
            <consortium name="WormBaseParasite"/>
        </authorList>
    </citation>
    <scope>IDENTIFICATION</scope>
    <source>
        <strain evidence="2">KR3021</strain>
    </source>
</reference>
<dbReference type="WBParaSite" id="RSKR_0000014600.1">
    <property type="protein sequence ID" value="RSKR_0000014600.1"/>
    <property type="gene ID" value="RSKR_0000014600"/>
</dbReference>